<dbReference type="InParanoid" id="A0A1X2HWI1"/>
<accession>A0A1X2HWI1</accession>
<dbReference type="Proteomes" id="UP000242180">
    <property type="component" value="Unassembled WGS sequence"/>
</dbReference>
<evidence type="ECO:0000256" key="1">
    <source>
        <dbReference type="SAM" id="Coils"/>
    </source>
</evidence>
<sequence>MWGQATIAPTKDNVPSSPLIGNRLDGLRQKVDAFLNESMTLAWQEWHRAAVAAAATATAAYADATDPIKNRVADWVASAGGCLDGHADETQLINHLKCLAWYSAGGVDMDNPPVMDSNQIGHFIITNNALLNELGLCQTLTTLLKRYAVKKEEEEEKEEHTEAQISDCLTITYLLLICNEHWTDADVHFDIDLLSILIRLLTKQYLSTELARKLFLTLHAGLLTILGDADDAAQTQAHLEKAHNLPGQGNLWHALSFYVCILEYFFIRPSSVLLRQGPL</sequence>
<protein>
    <recommendedName>
        <fullName evidence="2">Far11/STRP N-terminal domain-containing protein</fullName>
    </recommendedName>
</protein>
<reference evidence="3 4" key="1">
    <citation type="submission" date="2016-07" db="EMBL/GenBank/DDBJ databases">
        <title>Pervasive Adenine N6-methylation of Active Genes in Fungi.</title>
        <authorList>
            <consortium name="DOE Joint Genome Institute"/>
            <person name="Mondo S.J."/>
            <person name="Dannebaum R.O."/>
            <person name="Kuo R.C."/>
            <person name="Labutti K."/>
            <person name="Haridas S."/>
            <person name="Kuo A."/>
            <person name="Salamov A."/>
            <person name="Ahrendt S.R."/>
            <person name="Lipzen A."/>
            <person name="Sullivan W."/>
            <person name="Andreopoulos W.B."/>
            <person name="Clum A."/>
            <person name="Lindquist E."/>
            <person name="Daum C."/>
            <person name="Ramamoorthy G.K."/>
            <person name="Gryganskyi A."/>
            <person name="Culley D."/>
            <person name="Magnuson J.K."/>
            <person name="James T.Y."/>
            <person name="O'Malley M.A."/>
            <person name="Stajich J.E."/>
            <person name="Spatafora J.W."/>
            <person name="Visel A."/>
            <person name="Grigoriev I.V."/>
        </authorList>
    </citation>
    <scope>NUCLEOTIDE SEQUENCE [LARGE SCALE GENOMIC DNA]</scope>
    <source>
        <strain evidence="3 4">NRRL 2496</strain>
    </source>
</reference>
<dbReference type="AlphaFoldDB" id="A0A1X2HWI1"/>
<dbReference type="EMBL" id="MCGN01000001">
    <property type="protein sequence ID" value="ORZ03955.1"/>
    <property type="molecule type" value="Genomic_DNA"/>
</dbReference>
<proteinExistence type="predicted"/>
<organism evidence="3 4">
    <name type="scientific">Syncephalastrum racemosum</name>
    <name type="common">Filamentous fungus</name>
    <dbReference type="NCBI Taxonomy" id="13706"/>
    <lineage>
        <taxon>Eukaryota</taxon>
        <taxon>Fungi</taxon>
        <taxon>Fungi incertae sedis</taxon>
        <taxon>Mucoromycota</taxon>
        <taxon>Mucoromycotina</taxon>
        <taxon>Mucoromycetes</taxon>
        <taxon>Mucorales</taxon>
        <taxon>Syncephalastraceae</taxon>
        <taxon>Syncephalastrum</taxon>
    </lineage>
</organism>
<keyword evidence="1" id="KW-0175">Coiled coil</keyword>
<evidence type="ECO:0000259" key="2">
    <source>
        <dbReference type="Pfam" id="PF07923"/>
    </source>
</evidence>
<name>A0A1X2HWI1_SYNRA</name>
<comment type="caution">
    <text evidence="3">The sequence shown here is derived from an EMBL/GenBank/DDBJ whole genome shotgun (WGS) entry which is preliminary data.</text>
</comment>
<dbReference type="Pfam" id="PF07923">
    <property type="entry name" value="N1221"/>
    <property type="match status" value="1"/>
</dbReference>
<keyword evidence="4" id="KW-1185">Reference proteome</keyword>
<gene>
    <name evidence="3" type="ORF">BCR43DRAFT_68567</name>
</gene>
<dbReference type="InterPro" id="IPR012486">
    <property type="entry name" value="Far11/STRP_N"/>
</dbReference>
<feature type="domain" description="Far11/STRP N-terminal" evidence="2">
    <location>
        <begin position="88"/>
        <end position="246"/>
    </location>
</feature>
<feature type="coiled-coil region" evidence="1">
    <location>
        <begin position="137"/>
        <end position="164"/>
    </location>
</feature>
<evidence type="ECO:0000313" key="4">
    <source>
        <dbReference type="Proteomes" id="UP000242180"/>
    </source>
</evidence>
<evidence type="ECO:0000313" key="3">
    <source>
        <dbReference type="EMBL" id="ORZ03955.1"/>
    </source>
</evidence>